<evidence type="ECO:0000313" key="3">
    <source>
        <dbReference type="Proteomes" id="UP001530377"/>
    </source>
</evidence>
<organism evidence="2 3">
    <name type="scientific">Cyclostephanos tholiformis</name>
    <dbReference type="NCBI Taxonomy" id="382380"/>
    <lineage>
        <taxon>Eukaryota</taxon>
        <taxon>Sar</taxon>
        <taxon>Stramenopiles</taxon>
        <taxon>Ochrophyta</taxon>
        <taxon>Bacillariophyta</taxon>
        <taxon>Coscinodiscophyceae</taxon>
        <taxon>Thalassiosirophycidae</taxon>
        <taxon>Stephanodiscales</taxon>
        <taxon>Stephanodiscaceae</taxon>
        <taxon>Cyclostephanos</taxon>
    </lineage>
</organism>
<feature type="region of interest" description="Disordered" evidence="1">
    <location>
        <begin position="49"/>
        <end position="88"/>
    </location>
</feature>
<keyword evidence="3" id="KW-1185">Reference proteome</keyword>
<evidence type="ECO:0000313" key="2">
    <source>
        <dbReference type="EMBL" id="KAL3807402.1"/>
    </source>
</evidence>
<evidence type="ECO:0000256" key="1">
    <source>
        <dbReference type="SAM" id="MobiDB-lite"/>
    </source>
</evidence>
<accession>A0ABD3R3I5</accession>
<proteinExistence type="predicted"/>
<comment type="caution">
    <text evidence="2">The sequence shown here is derived from an EMBL/GenBank/DDBJ whole genome shotgun (WGS) entry which is preliminary data.</text>
</comment>
<feature type="compositionally biased region" description="Basic residues" evidence="1">
    <location>
        <begin position="49"/>
        <end position="62"/>
    </location>
</feature>
<feature type="compositionally biased region" description="Polar residues" evidence="1">
    <location>
        <begin position="360"/>
        <end position="371"/>
    </location>
</feature>
<dbReference type="AlphaFoldDB" id="A0ABD3R3I5"/>
<sequence length="527" mass="57844">MTMTRHRGQESTRPPPPAVCRWLAALAIIGHCRTRPPGIIARAAYLHGHRHRRRPSHHRRLGRPSSWSSSWSSSSSGPPPWYAIDRDGDDGAAASAVVRTLRSPSRGDYSTSSGITPPPPTSADSYDVASGEVVAVYHRAIDDDDIVDIASVVVEGRRDDDAAVAAMVPRRSRSRPRRDGTDVHRRVAHCRPSTSFLSRASRWWSDLVPPSIHVIASLSAAIVVSTYEDYDVTHTRPSPSTLRRFPDATTKTTTRATMRWYDGGPHIDYLGAATRGMGWGPHDRGVFDADADGDGGEVEIDDIDGLPSSSSYSSSSFGGWYGDGATTLRWKPSYNEIMLAHRSERVPRWKGNGYARRDAMTSSKASPSSPEMTMTTTTTTTASEERLREAVARLYRSIDELDELKAMADEYMWEEMRVYLDPRFNVGSTTGGGGGTSLYTALEYMDVIRTGVPSLRSHGVDGSASDGDDLGELIGFDWGSCAWRHCGAKADAQEAIAELYNNVGMLEPFECRFIIALSLLRIDLSEE</sequence>
<gene>
    <name evidence="2" type="ORF">ACHAXA_006670</name>
</gene>
<feature type="region of interest" description="Disordered" evidence="1">
    <location>
        <begin position="356"/>
        <end position="384"/>
    </location>
</feature>
<feature type="compositionally biased region" description="Low complexity" evidence="1">
    <location>
        <begin position="372"/>
        <end position="381"/>
    </location>
</feature>
<feature type="region of interest" description="Disordered" evidence="1">
    <location>
        <begin position="101"/>
        <end position="126"/>
    </location>
</feature>
<name>A0ABD3R3I5_9STRA</name>
<protein>
    <submittedName>
        <fullName evidence="2">Uncharacterized protein</fullName>
    </submittedName>
</protein>
<reference evidence="2 3" key="1">
    <citation type="submission" date="2024-10" db="EMBL/GenBank/DDBJ databases">
        <title>Updated reference genomes for cyclostephanoid diatoms.</title>
        <authorList>
            <person name="Roberts W.R."/>
            <person name="Alverson A.J."/>
        </authorList>
    </citation>
    <scope>NUCLEOTIDE SEQUENCE [LARGE SCALE GENOMIC DNA]</scope>
    <source>
        <strain evidence="2 3">AJA228-03</strain>
    </source>
</reference>
<feature type="compositionally biased region" description="Low complexity" evidence="1">
    <location>
        <begin position="63"/>
        <end position="76"/>
    </location>
</feature>
<dbReference type="Proteomes" id="UP001530377">
    <property type="component" value="Unassembled WGS sequence"/>
</dbReference>
<dbReference type="EMBL" id="JALLPB020000632">
    <property type="protein sequence ID" value="KAL3807402.1"/>
    <property type="molecule type" value="Genomic_DNA"/>
</dbReference>